<keyword evidence="6" id="KW-0479">Metal-binding</keyword>
<evidence type="ECO:0000256" key="5">
    <source>
        <dbReference type="ARBA" id="ARBA00022670"/>
    </source>
</evidence>
<evidence type="ECO:0000256" key="9">
    <source>
        <dbReference type="ARBA" id="ARBA00023211"/>
    </source>
</evidence>
<dbReference type="GO" id="GO:0030145">
    <property type="term" value="F:manganese ion binding"/>
    <property type="evidence" value="ECO:0007669"/>
    <property type="project" value="InterPro"/>
</dbReference>
<dbReference type="GO" id="GO:0070006">
    <property type="term" value="F:metalloaminopeptidase activity"/>
    <property type="evidence" value="ECO:0007669"/>
    <property type="project" value="InterPro"/>
</dbReference>
<comment type="catalytic activity">
    <reaction evidence="1">
        <text>Release of any N-terminal amino acid, including proline, that is linked to proline, even from a dipeptide or tripeptide.</text>
        <dbReference type="EC" id="3.4.11.9"/>
    </reaction>
</comment>
<evidence type="ECO:0000256" key="12">
    <source>
        <dbReference type="ARBA" id="ARBA00081411"/>
    </source>
</evidence>
<dbReference type="Pfam" id="PF05195">
    <property type="entry name" value="AMP_N"/>
    <property type="match status" value="1"/>
</dbReference>
<sequence length="435" mass="49116">MSIRPQTYQERRRRLMASLPENTVAVFRTGSLCTRNNDCDYEFRPDSSFFYLCGFGEPDALLFIQADGHATLGVLPKDPERELWDGFRHGVEGAKATFGVDEAFELTEVDERALTLLDGVENVALLMHDKGLREQLWQWRDQLYRQKRQGKLPPDNFLDATDTLHEMRLIKDEEEIAIMEAAAQISVKAHEQAMRSVRPGQKEYQLEAELNYVFMQQGARHLAYNNIVATGANACVLHYISNDATIADGDLILIDAGCELGCYASDITRTFPANGKFSEPQAALYQLVLDAQYASIEKMRVGEPYEAFHNAAIETLTAGLVRLGLLQGDVAELIENKAYREFYMHNTGHWLGLDVHDCGRYKENSQSRTLQPGMVLTVEPGLYVAADNERVDPKWRGIGIRIEDDILIREDGPYVLTHGLAKEIDDIEALMSQHN</sequence>
<evidence type="ECO:0000256" key="3">
    <source>
        <dbReference type="ARBA" id="ARBA00008766"/>
    </source>
</evidence>
<keyword evidence="8" id="KW-0482">Metalloprotease</keyword>
<dbReference type="SUPFAM" id="SSF55920">
    <property type="entry name" value="Creatinase/aminopeptidase"/>
    <property type="match status" value="1"/>
</dbReference>
<dbReference type="FunFam" id="3.90.230.10:FF:000002">
    <property type="entry name" value="Xaa-Pro aminopeptidase 3"/>
    <property type="match status" value="1"/>
</dbReference>
<comment type="similarity">
    <text evidence="3">Belongs to the peptidase M24B family.</text>
</comment>
<dbReference type="PRINTS" id="PR00599">
    <property type="entry name" value="MAPEPTIDASE"/>
</dbReference>
<dbReference type="InterPro" id="IPR007865">
    <property type="entry name" value="Aminopep_P_N"/>
</dbReference>
<dbReference type="GO" id="GO:0005829">
    <property type="term" value="C:cytosol"/>
    <property type="evidence" value="ECO:0007669"/>
    <property type="project" value="TreeGrafter"/>
</dbReference>
<organism evidence="14 15">
    <name type="scientific">Maribrevibacterium harenarium</name>
    <dbReference type="NCBI Taxonomy" id="2589817"/>
    <lineage>
        <taxon>Bacteria</taxon>
        <taxon>Pseudomonadati</taxon>
        <taxon>Pseudomonadota</taxon>
        <taxon>Gammaproteobacteria</taxon>
        <taxon>Oceanospirillales</taxon>
        <taxon>Oceanospirillaceae</taxon>
        <taxon>Maribrevibacterium</taxon>
    </lineage>
</organism>
<dbReference type="SUPFAM" id="SSF53092">
    <property type="entry name" value="Creatinase/prolidase N-terminal domain"/>
    <property type="match status" value="1"/>
</dbReference>
<evidence type="ECO:0000256" key="10">
    <source>
        <dbReference type="ARBA" id="ARBA00069363"/>
    </source>
</evidence>
<dbReference type="AlphaFoldDB" id="A0A501WYA4"/>
<dbReference type="Proteomes" id="UP000315901">
    <property type="component" value="Unassembled WGS sequence"/>
</dbReference>
<keyword evidence="15" id="KW-1185">Reference proteome</keyword>
<keyword evidence="9" id="KW-0464">Manganese</keyword>
<keyword evidence="7" id="KW-0378">Hydrolase</keyword>
<name>A0A501WYA4_9GAMM</name>
<evidence type="ECO:0000256" key="1">
    <source>
        <dbReference type="ARBA" id="ARBA00001424"/>
    </source>
</evidence>
<dbReference type="EC" id="3.4.11.9" evidence="4"/>
<dbReference type="EMBL" id="VFRR01000017">
    <property type="protein sequence ID" value="TPE50906.1"/>
    <property type="molecule type" value="Genomic_DNA"/>
</dbReference>
<evidence type="ECO:0000256" key="8">
    <source>
        <dbReference type="ARBA" id="ARBA00023049"/>
    </source>
</evidence>
<evidence type="ECO:0000256" key="7">
    <source>
        <dbReference type="ARBA" id="ARBA00022801"/>
    </source>
</evidence>
<evidence type="ECO:0000313" key="14">
    <source>
        <dbReference type="EMBL" id="TPE50906.1"/>
    </source>
</evidence>
<dbReference type="GO" id="GO:0006508">
    <property type="term" value="P:proteolysis"/>
    <property type="evidence" value="ECO:0007669"/>
    <property type="project" value="UniProtKB-KW"/>
</dbReference>
<comment type="cofactor">
    <cofactor evidence="2">
        <name>Mn(2+)</name>
        <dbReference type="ChEBI" id="CHEBI:29035"/>
    </cofactor>
</comment>
<dbReference type="SMART" id="SM01011">
    <property type="entry name" value="AMP_N"/>
    <property type="match status" value="1"/>
</dbReference>
<dbReference type="PANTHER" id="PTHR43226">
    <property type="entry name" value="XAA-PRO AMINOPEPTIDASE 3"/>
    <property type="match status" value="1"/>
</dbReference>
<dbReference type="CDD" id="cd01087">
    <property type="entry name" value="Prolidase"/>
    <property type="match status" value="1"/>
</dbReference>
<dbReference type="OrthoDB" id="9806388at2"/>
<dbReference type="Gene3D" id="3.40.350.10">
    <property type="entry name" value="Creatinase/prolidase N-terminal domain"/>
    <property type="match status" value="1"/>
</dbReference>
<gene>
    <name evidence="14" type="ORF">FJM67_10120</name>
</gene>
<dbReference type="InterPro" id="IPR036005">
    <property type="entry name" value="Creatinase/aminopeptidase-like"/>
</dbReference>
<evidence type="ECO:0000256" key="6">
    <source>
        <dbReference type="ARBA" id="ARBA00022723"/>
    </source>
</evidence>
<evidence type="ECO:0000256" key="11">
    <source>
        <dbReference type="ARBA" id="ARBA00075356"/>
    </source>
</evidence>
<dbReference type="Pfam" id="PF00557">
    <property type="entry name" value="Peptidase_M24"/>
    <property type="match status" value="1"/>
</dbReference>
<dbReference type="RefSeq" id="WP_140588967.1">
    <property type="nucleotide sequence ID" value="NZ_VFRR01000017.1"/>
</dbReference>
<dbReference type="InterPro" id="IPR000994">
    <property type="entry name" value="Pept_M24"/>
</dbReference>
<dbReference type="InterPro" id="IPR029149">
    <property type="entry name" value="Creatin/AminoP/Spt16_N"/>
</dbReference>
<dbReference type="PANTHER" id="PTHR43226:SF4">
    <property type="entry name" value="XAA-PRO AMINOPEPTIDASE 3"/>
    <property type="match status" value="1"/>
</dbReference>
<protein>
    <recommendedName>
        <fullName evidence="10">Xaa-Pro aminopeptidase</fullName>
        <ecNumber evidence="4">3.4.11.9</ecNumber>
    </recommendedName>
    <alternativeName>
        <fullName evidence="11">Aminopeptidase P II</fullName>
    </alternativeName>
    <alternativeName>
        <fullName evidence="12">X-Pro aminopeptidase</fullName>
    </alternativeName>
</protein>
<evidence type="ECO:0000259" key="13">
    <source>
        <dbReference type="SMART" id="SM01011"/>
    </source>
</evidence>
<keyword evidence="5" id="KW-0645">Protease</keyword>
<dbReference type="InterPro" id="IPR001714">
    <property type="entry name" value="Pept_M24_MAP"/>
</dbReference>
<reference evidence="14 15" key="1">
    <citation type="submission" date="2019-06" db="EMBL/GenBank/DDBJ databases">
        <title>A novel bacterium of genus Marinomonas, isolated from coastal sand.</title>
        <authorList>
            <person name="Huang H."/>
            <person name="Mo K."/>
            <person name="Hu Y."/>
        </authorList>
    </citation>
    <scope>NUCLEOTIDE SEQUENCE [LARGE SCALE GENOMIC DNA]</scope>
    <source>
        <strain evidence="14 15">HB171799</strain>
    </source>
</reference>
<comment type="caution">
    <text evidence="14">The sequence shown here is derived from an EMBL/GenBank/DDBJ whole genome shotgun (WGS) entry which is preliminary data.</text>
</comment>
<feature type="domain" description="Aminopeptidase P N-terminal" evidence="13">
    <location>
        <begin position="3"/>
        <end position="133"/>
    </location>
</feature>
<evidence type="ECO:0000256" key="2">
    <source>
        <dbReference type="ARBA" id="ARBA00001936"/>
    </source>
</evidence>
<evidence type="ECO:0000313" key="15">
    <source>
        <dbReference type="Proteomes" id="UP000315901"/>
    </source>
</evidence>
<dbReference type="InterPro" id="IPR052433">
    <property type="entry name" value="X-Pro_dipept-like"/>
</dbReference>
<proteinExistence type="inferred from homology"/>
<evidence type="ECO:0000256" key="4">
    <source>
        <dbReference type="ARBA" id="ARBA00012574"/>
    </source>
</evidence>
<accession>A0A501WYA4</accession>
<dbReference type="Gene3D" id="3.90.230.10">
    <property type="entry name" value="Creatinase/methionine aminopeptidase superfamily"/>
    <property type="match status" value="1"/>
</dbReference>